<accession>A0A7J9EHV0</accession>
<dbReference type="Proteomes" id="UP000593568">
    <property type="component" value="Unassembled WGS sequence"/>
</dbReference>
<proteinExistence type="predicted"/>
<name>A0A7J9EHV0_9ROSI</name>
<comment type="caution">
    <text evidence="2">The sequence shown here is derived from an EMBL/GenBank/DDBJ whole genome shotgun (WGS) entry which is preliminary data.</text>
</comment>
<evidence type="ECO:0000313" key="3">
    <source>
        <dbReference type="Proteomes" id="UP000593568"/>
    </source>
</evidence>
<feature type="transmembrane region" description="Helical" evidence="1">
    <location>
        <begin position="108"/>
        <end position="129"/>
    </location>
</feature>
<sequence>MMVHRSLHSAEWLFLSYSSDLPMKGAKNNGRNSKILPHLYLFTRRQWCLPRIRLLRTGRFISDSFTRFPSLRNNTHFDDSIIHVMCKCQLVSLLRMACRGCLECLLKLLNFLMTVAGLAMVGYGFYLFVKYKDAADTVMLFSPVGSDQDLIHI</sequence>
<gene>
    <name evidence="2" type="ORF">Gotri_007954</name>
</gene>
<dbReference type="EMBL" id="JABEZW010000008">
    <property type="protein sequence ID" value="MBA0772610.1"/>
    <property type="molecule type" value="Genomic_DNA"/>
</dbReference>
<keyword evidence="1" id="KW-0472">Membrane</keyword>
<protein>
    <submittedName>
        <fullName evidence="2">Uncharacterized protein</fullName>
    </submittedName>
</protein>
<keyword evidence="3" id="KW-1185">Reference proteome</keyword>
<feature type="non-terminal residue" evidence="2">
    <location>
        <position position="153"/>
    </location>
</feature>
<reference evidence="2 3" key="1">
    <citation type="journal article" date="2019" name="Genome Biol. Evol.">
        <title>Insights into the evolution of the New World diploid cottons (Gossypium, subgenus Houzingenia) based on genome sequencing.</title>
        <authorList>
            <person name="Grover C.E."/>
            <person name="Arick M.A. 2nd"/>
            <person name="Thrash A."/>
            <person name="Conover J.L."/>
            <person name="Sanders W.S."/>
            <person name="Peterson D.G."/>
            <person name="Frelichowski J.E."/>
            <person name="Scheffler J.A."/>
            <person name="Scheffler B.E."/>
            <person name="Wendel J.F."/>
        </authorList>
    </citation>
    <scope>NUCLEOTIDE SEQUENCE [LARGE SCALE GENOMIC DNA]</scope>
    <source>
        <strain evidence="2">8</strain>
        <tissue evidence="2">Leaf</tissue>
    </source>
</reference>
<keyword evidence="1" id="KW-0812">Transmembrane</keyword>
<organism evidence="2 3">
    <name type="scientific">Gossypium trilobum</name>
    <dbReference type="NCBI Taxonomy" id="34281"/>
    <lineage>
        <taxon>Eukaryota</taxon>
        <taxon>Viridiplantae</taxon>
        <taxon>Streptophyta</taxon>
        <taxon>Embryophyta</taxon>
        <taxon>Tracheophyta</taxon>
        <taxon>Spermatophyta</taxon>
        <taxon>Magnoliopsida</taxon>
        <taxon>eudicotyledons</taxon>
        <taxon>Gunneridae</taxon>
        <taxon>Pentapetalae</taxon>
        <taxon>rosids</taxon>
        <taxon>malvids</taxon>
        <taxon>Malvales</taxon>
        <taxon>Malvaceae</taxon>
        <taxon>Malvoideae</taxon>
        <taxon>Gossypium</taxon>
    </lineage>
</organism>
<evidence type="ECO:0000313" key="2">
    <source>
        <dbReference type="EMBL" id="MBA0772610.1"/>
    </source>
</evidence>
<evidence type="ECO:0000256" key="1">
    <source>
        <dbReference type="SAM" id="Phobius"/>
    </source>
</evidence>
<dbReference type="AlphaFoldDB" id="A0A7J9EHV0"/>
<keyword evidence="1" id="KW-1133">Transmembrane helix</keyword>